<proteinExistence type="predicted"/>
<dbReference type="InterPro" id="IPR010905">
    <property type="entry name" value="Glyco_hydro_88"/>
</dbReference>
<accession>A0A9D2NFS2</accession>
<dbReference type="Proteomes" id="UP000823891">
    <property type="component" value="Unassembled WGS sequence"/>
</dbReference>
<gene>
    <name evidence="2" type="ORF">H9761_07795</name>
</gene>
<comment type="caution">
    <text evidence="2">The sequence shown here is derived from an EMBL/GenBank/DDBJ whole genome shotgun (WGS) entry which is preliminary data.</text>
</comment>
<dbReference type="GO" id="GO:0005975">
    <property type="term" value="P:carbohydrate metabolic process"/>
    <property type="evidence" value="ECO:0007669"/>
    <property type="project" value="InterPro"/>
</dbReference>
<dbReference type="AlphaFoldDB" id="A0A9D2NFS2"/>
<dbReference type="PANTHER" id="PTHR33886">
    <property type="entry name" value="UNSATURATED RHAMNOGALACTURONAN HYDROLASE (EUROFUNG)"/>
    <property type="match status" value="1"/>
</dbReference>
<dbReference type="PANTHER" id="PTHR33886:SF8">
    <property type="entry name" value="UNSATURATED RHAMNOGALACTURONAN HYDROLASE (EUROFUNG)"/>
    <property type="match status" value="1"/>
</dbReference>
<evidence type="ECO:0000313" key="3">
    <source>
        <dbReference type="Proteomes" id="UP000823891"/>
    </source>
</evidence>
<dbReference type="Gene3D" id="1.50.10.10">
    <property type="match status" value="1"/>
</dbReference>
<dbReference type="GO" id="GO:0016787">
    <property type="term" value="F:hydrolase activity"/>
    <property type="evidence" value="ECO:0007669"/>
    <property type="project" value="UniProtKB-KW"/>
</dbReference>
<sequence length="373" mass="42485">MSAEATVKEPLFYAKASVETMMRKFQAQELPPKGHFHYHQGVFLSGVYQTYRLCGDRRYFDYVKNWVDSCVNEKGEIHECDLGELDDIQPGILLYPLLAETGEERYKKALDTLLAAIWDFPRNEIGGFWHKEGCPEQMWLDGLYMGGPIAAEYGSRFDRPEFLDLVVQQALLMQEKTRDDKTGLWYHAWDCAKKQEWADPETGLSPEFWGRSIGWVPVAVLDDLDFLPESHSGYGKLCELVKNLLDAVCRYQSEDGRWYQVVDKGGMEGNWLENSCSCLFVAAICKAVEKGILPTEYLEKAKRGYEGVIRSLEWDGDDLLVGNVCIGTGVGDYRHYCERPVSVNDLHGVGAFLLMCAQMERCAQAEKMLTQMK</sequence>
<dbReference type="InterPro" id="IPR052043">
    <property type="entry name" value="PolySaccharide_Degr_Enz"/>
</dbReference>
<reference evidence="2" key="1">
    <citation type="journal article" date="2021" name="PeerJ">
        <title>Extensive microbial diversity within the chicken gut microbiome revealed by metagenomics and culture.</title>
        <authorList>
            <person name="Gilroy R."/>
            <person name="Ravi A."/>
            <person name="Getino M."/>
            <person name="Pursley I."/>
            <person name="Horton D.L."/>
            <person name="Alikhan N.F."/>
            <person name="Baker D."/>
            <person name="Gharbi K."/>
            <person name="Hall N."/>
            <person name="Watson M."/>
            <person name="Adriaenssens E.M."/>
            <person name="Foster-Nyarko E."/>
            <person name="Jarju S."/>
            <person name="Secka A."/>
            <person name="Antonio M."/>
            <person name="Oren A."/>
            <person name="Chaudhuri R.R."/>
            <person name="La Ragione R."/>
            <person name="Hildebrand F."/>
            <person name="Pallen M.J."/>
        </authorList>
    </citation>
    <scope>NUCLEOTIDE SEQUENCE</scope>
    <source>
        <strain evidence="2">USAMLcec2-132</strain>
    </source>
</reference>
<evidence type="ECO:0000256" key="1">
    <source>
        <dbReference type="ARBA" id="ARBA00022801"/>
    </source>
</evidence>
<dbReference type="SUPFAM" id="SSF48208">
    <property type="entry name" value="Six-hairpin glycosidases"/>
    <property type="match status" value="1"/>
</dbReference>
<dbReference type="EMBL" id="DWWS01000027">
    <property type="protein sequence ID" value="HJC23589.1"/>
    <property type="molecule type" value="Genomic_DNA"/>
</dbReference>
<organism evidence="2 3">
    <name type="scientific">Candidatus Eisenbergiella merdavium</name>
    <dbReference type="NCBI Taxonomy" id="2838551"/>
    <lineage>
        <taxon>Bacteria</taxon>
        <taxon>Bacillati</taxon>
        <taxon>Bacillota</taxon>
        <taxon>Clostridia</taxon>
        <taxon>Lachnospirales</taxon>
        <taxon>Lachnospiraceae</taxon>
        <taxon>Eisenbergiella</taxon>
    </lineage>
</organism>
<reference evidence="2" key="2">
    <citation type="submission" date="2021-04" db="EMBL/GenBank/DDBJ databases">
        <authorList>
            <person name="Gilroy R."/>
        </authorList>
    </citation>
    <scope>NUCLEOTIDE SEQUENCE</scope>
    <source>
        <strain evidence="2">USAMLcec2-132</strain>
    </source>
</reference>
<keyword evidence="1 2" id="KW-0378">Hydrolase</keyword>
<name>A0A9D2NFS2_9FIRM</name>
<evidence type="ECO:0000313" key="2">
    <source>
        <dbReference type="EMBL" id="HJC23589.1"/>
    </source>
</evidence>
<protein>
    <submittedName>
        <fullName evidence="2">Glycoside hydrolase family 88 protein</fullName>
    </submittedName>
</protein>
<dbReference type="InterPro" id="IPR012341">
    <property type="entry name" value="6hp_glycosidase-like_sf"/>
</dbReference>
<dbReference type="InterPro" id="IPR008928">
    <property type="entry name" value="6-hairpin_glycosidase_sf"/>
</dbReference>
<dbReference type="Pfam" id="PF07470">
    <property type="entry name" value="Glyco_hydro_88"/>
    <property type="match status" value="1"/>
</dbReference>